<reference evidence="2" key="1">
    <citation type="journal article" date="2016" name="Nat. Commun.">
        <title>The Gonium pectorale genome demonstrates co-option of cell cycle regulation during the evolution of multicellularity.</title>
        <authorList>
            <person name="Hanschen E.R."/>
            <person name="Marriage T.N."/>
            <person name="Ferris P.J."/>
            <person name="Hamaji T."/>
            <person name="Toyoda A."/>
            <person name="Fujiyama A."/>
            <person name="Neme R."/>
            <person name="Noguchi H."/>
            <person name="Minakuchi Y."/>
            <person name="Suzuki M."/>
            <person name="Kawai-Toyooka H."/>
            <person name="Smith D.R."/>
            <person name="Sparks H."/>
            <person name="Anderson J."/>
            <person name="Bakaric R."/>
            <person name="Luria V."/>
            <person name="Karger A."/>
            <person name="Kirschner M.W."/>
            <person name="Durand P.M."/>
            <person name="Michod R.E."/>
            <person name="Nozaki H."/>
            <person name="Olson B.J."/>
        </authorList>
    </citation>
    <scope>NUCLEOTIDE SEQUENCE [LARGE SCALE GENOMIC DNA]</scope>
    <source>
        <strain evidence="2">NIES-2863</strain>
    </source>
</reference>
<dbReference type="PANTHER" id="PTHR19862:SF14">
    <property type="entry name" value="WD REPEAT-CONTAINING PROTEIN 48"/>
    <property type="match status" value="1"/>
</dbReference>
<dbReference type="Proteomes" id="UP000075714">
    <property type="component" value="Unassembled WGS sequence"/>
</dbReference>
<dbReference type="AlphaFoldDB" id="A0A150FX53"/>
<sequence length="553" mass="55367">MAVPRGDPWAAADGGRCTYGFLGGVLYSAIPTVGGAFHIFGSLGGFSVEGGSSVSGNQAAPANVGALYAELSVGSVSVTGGSSANGNLAVPTSFDVGGRLGFDGDGARTCGCQPLLTARGCTLRDNAVTEGDGGALFLAYGAAAELRGTAVVGNRAGRCGGGGAASGCESLAVVGAPAAAAILLEVSLSGNTAPDGEGYRRYESEPRLFAFGHLALLVADSDLAGDVGRCGASSQLCARPEASAGALRAWRSAALSVSTATAEREPPSDAERLCELEAALASCSVEDEAPGQGGGGGSLAASAGGKGEGGALLDISPTHIRLEAFSGKLRPGTPASLAVRLYNGIGLPIRTSTLGVLVTVLIEPADPMLSIAGSGGGPGNGSHLRPVPEHPWQDAGLAFLYPGSAAGGSLAMPFADGLASWPYLTVRYVLVLTAEPLQDPGLYTDWSRQASEDTATCQPCPADASCFGGGVLVPHAGYWHSAPDSAQFHLCPYELACGGEADDGDACVAIVHVQYYIIITRLPVPYPDSVTKLQAAASAVTGAKSTVAFSYPT</sequence>
<evidence type="ECO:0000313" key="1">
    <source>
        <dbReference type="EMBL" id="KXZ42204.1"/>
    </source>
</evidence>
<accession>A0A150FX53</accession>
<dbReference type="GO" id="GO:0000724">
    <property type="term" value="P:double-strand break repair via homologous recombination"/>
    <property type="evidence" value="ECO:0007669"/>
    <property type="project" value="TreeGrafter"/>
</dbReference>
<gene>
    <name evidence="1" type="ORF">GPECTOR_183g265</name>
</gene>
<dbReference type="InterPro" id="IPR051246">
    <property type="entry name" value="WDR48"/>
</dbReference>
<keyword evidence="2" id="KW-1185">Reference proteome</keyword>
<dbReference type="EMBL" id="LSYV01000183">
    <property type="protein sequence ID" value="KXZ42204.1"/>
    <property type="molecule type" value="Genomic_DNA"/>
</dbReference>
<name>A0A150FX53_GONPE</name>
<proteinExistence type="predicted"/>
<dbReference type="GO" id="GO:0043130">
    <property type="term" value="F:ubiquitin binding"/>
    <property type="evidence" value="ECO:0007669"/>
    <property type="project" value="TreeGrafter"/>
</dbReference>
<comment type="caution">
    <text evidence="1">The sequence shown here is derived from an EMBL/GenBank/DDBJ whole genome shotgun (WGS) entry which is preliminary data.</text>
</comment>
<dbReference type="PANTHER" id="PTHR19862">
    <property type="entry name" value="WD REPEAT-CONTAINING PROTEIN 48"/>
    <property type="match status" value="1"/>
</dbReference>
<dbReference type="OrthoDB" id="541927at2759"/>
<organism evidence="1 2">
    <name type="scientific">Gonium pectorale</name>
    <name type="common">Green alga</name>
    <dbReference type="NCBI Taxonomy" id="33097"/>
    <lineage>
        <taxon>Eukaryota</taxon>
        <taxon>Viridiplantae</taxon>
        <taxon>Chlorophyta</taxon>
        <taxon>core chlorophytes</taxon>
        <taxon>Chlorophyceae</taxon>
        <taxon>CS clade</taxon>
        <taxon>Chlamydomonadales</taxon>
        <taxon>Volvocaceae</taxon>
        <taxon>Gonium</taxon>
    </lineage>
</organism>
<evidence type="ECO:0000313" key="2">
    <source>
        <dbReference type="Proteomes" id="UP000075714"/>
    </source>
</evidence>
<protein>
    <submittedName>
        <fullName evidence="1">Uncharacterized protein</fullName>
    </submittedName>
</protein>